<evidence type="ECO:0000256" key="6">
    <source>
        <dbReference type="ARBA" id="ARBA00023146"/>
    </source>
</evidence>
<dbReference type="InterPro" id="IPR012340">
    <property type="entry name" value="NA-bd_OB-fold"/>
</dbReference>
<dbReference type="SUPFAM" id="SSF55681">
    <property type="entry name" value="Class II aaRS and biotin synthetases"/>
    <property type="match status" value="1"/>
</dbReference>
<dbReference type="InterPro" id="IPR002312">
    <property type="entry name" value="Asp/Asn-tRNA-synth_IIb"/>
</dbReference>
<evidence type="ECO:0000256" key="3">
    <source>
        <dbReference type="ARBA" id="ARBA00022741"/>
    </source>
</evidence>
<sequence length="707" mass="78600">MWAWQGLSFRSGEAWREQFCTLHLSICIKSRALGDYELVTGSAAGGAVQFGSGKVTSGPNTFIVDSSPWDNDFQLFTNGLNKRPLGQEVILRGYLTTRRDVNKKLSFAIIRSEIQSMSIQLVSSANEEGSPAAEAHARLRTLRDWTPVVIKGILQEKAPPKENSKPDPQESDQQEKKPSKNSNAESSAAECPMISGREIALTSVLPLNEIALDVIIKEEAAYGPEQRHLQLRTSPQLRENLLLRHRVNSRARTFLNERSWKEVETPLLFKSTPEGAREFLVPTRNKGLAYALPQSPQQYKQILMASGLNRYYQFAKCFRDEDLRADRQPEFTQLDLEMSFAGEDKVMAEVESLLQHLWNKELGMKLRPFARLTYQEAMSSYGSDKPDLRYTSRIHQITSMLPPDLISKITPLETPTVDALRLHLSPEPSKNRKFIADFLESPEGKPYLSNPDGQPAAFIGDASQPLSGLGALGPVFAMDCPPEVAIDHGDVLILQARPNTPFQGQGSTMLGNLRTALYKAATDQDLLLPSHRPNKHRVEFVWITDFPLFTPSTASEPGQGGQAGLSSTHHPFTAPKTAADVDLLLTDPTKAVAAHYDIVVNGVELGGGSRRIHNAAVQKFIFRDVLKMKEERVEDFRHLLDVLASGCPPHAGLALGWDRLCAVMAKTESVRDVIAFPKTGRGEDPLVRAPNRASEEQWGTYHLRVEE</sequence>
<dbReference type="PANTHER" id="PTHR22594">
    <property type="entry name" value="ASPARTYL/LYSYL-TRNA SYNTHETASE"/>
    <property type="match status" value="1"/>
</dbReference>
<dbReference type="InterPro" id="IPR045864">
    <property type="entry name" value="aa-tRNA-synth_II/BPL/LPL"/>
</dbReference>
<dbReference type="GO" id="GO:0005739">
    <property type="term" value="C:mitochondrion"/>
    <property type="evidence" value="ECO:0007669"/>
    <property type="project" value="TreeGrafter"/>
</dbReference>
<dbReference type="Pfam" id="PF00152">
    <property type="entry name" value="tRNA-synt_2"/>
    <property type="match status" value="1"/>
</dbReference>
<dbReference type="NCBIfam" id="NF001750">
    <property type="entry name" value="PRK00476.1"/>
    <property type="match status" value="1"/>
</dbReference>
<accession>A0A6A5U291</accession>
<feature type="compositionally biased region" description="Low complexity" evidence="7">
    <location>
        <begin position="180"/>
        <end position="190"/>
    </location>
</feature>
<evidence type="ECO:0000259" key="8">
    <source>
        <dbReference type="PROSITE" id="PS50862"/>
    </source>
</evidence>
<feature type="region of interest" description="Disordered" evidence="7">
    <location>
        <begin position="154"/>
        <end position="191"/>
    </location>
</feature>
<feature type="compositionally biased region" description="Basic and acidic residues" evidence="7">
    <location>
        <begin position="158"/>
        <end position="178"/>
    </location>
</feature>
<evidence type="ECO:0000313" key="10">
    <source>
        <dbReference type="EMBL" id="KAF1959031.1"/>
    </source>
</evidence>
<evidence type="ECO:0000256" key="1">
    <source>
        <dbReference type="ARBA" id="ARBA00006303"/>
    </source>
</evidence>
<dbReference type="PRINTS" id="PR01042">
    <property type="entry name" value="TRNASYNTHASP"/>
</dbReference>
<comment type="similarity">
    <text evidence="1">Belongs to the class-II aminoacyl-tRNA synthetase family. Type 1 subfamily.</text>
</comment>
<dbReference type="GO" id="GO:0006422">
    <property type="term" value="P:aspartyl-tRNA aminoacylation"/>
    <property type="evidence" value="ECO:0007669"/>
    <property type="project" value="TreeGrafter"/>
</dbReference>
<dbReference type="EMBL" id="ML976986">
    <property type="protein sequence ID" value="KAF1959031.1"/>
    <property type="molecule type" value="Genomic_DNA"/>
</dbReference>
<keyword evidence="2" id="KW-0436">Ligase</keyword>
<keyword evidence="6 10" id="KW-0030">Aminoacyl-tRNA synthetase</keyword>
<evidence type="ECO:0000256" key="5">
    <source>
        <dbReference type="ARBA" id="ARBA00022917"/>
    </source>
</evidence>
<keyword evidence="11" id="KW-1185">Reference proteome</keyword>
<evidence type="ECO:0000256" key="4">
    <source>
        <dbReference type="ARBA" id="ARBA00022840"/>
    </source>
</evidence>
<dbReference type="Gene3D" id="2.40.50.140">
    <property type="entry name" value="Nucleic acid-binding proteins"/>
    <property type="match status" value="1"/>
</dbReference>
<dbReference type="Gene3D" id="3.30.1360.30">
    <property type="entry name" value="GAD-like domain"/>
    <property type="match status" value="1"/>
</dbReference>
<evidence type="ECO:0000256" key="7">
    <source>
        <dbReference type="SAM" id="MobiDB-lite"/>
    </source>
</evidence>
<keyword evidence="4" id="KW-0067">ATP-binding</keyword>
<name>A0A6A5U291_9PLEO</name>
<dbReference type="PANTHER" id="PTHR22594:SF5">
    <property type="entry name" value="ASPARTATE--TRNA LIGASE, MITOCHONDRIAL"/>
    <property type="match status" value="1"/>
</dbReference>
<evidence type="ECO:0000313" key="11">
    <source>
        <dbReference type="Proteomes" id="UP000800035"/>
    </source>
</evidence>
<organism evidence="10 11">
    <name type="scientific">Byssothecium circinans</name>
    <dbReference type="NCBI Taxonomy" id="147558"/>
    <lineage>
        <taxon>Eukaryota</taxon>
        <taxon>Fungi</taxon>
        <taxon>Dikarya</taxon>
        <taxon>Ascomycota</taxon>
        <taxon>Pezizomycotina</taxon>
        <taxon>Dothideomycetes</taxon>
        <taxon>Pleosporomycetidae</taxon>
        <taxon>Pleosporales</taxon>
        <taxon>Massarineae</taxon>
        <taxon>Massarinaceae</taxon>
        <taxon>Byssothecium</taxon>
    </lineage>
</organism>
<dbReference type="SUPFAM" id="SSF50249">
    <property type="entry name" value="Nucleic acid-binding proteins"/>
    <property type="match status" value="1"/>
</dbReference>
<evidence type="ECO:0000256" key="2">
    <source>
        <dbReference type="ARBA" id="ARBA00022598"/>
    </source>
</evidence>
<dbReference type="Proteomes" id="UP000800035">
    <property type="component" value="Unassembled WGS sequence"/>
</dbReference>
<dbReference type="InterPro" id="IPR006195">
    <property type="entry name" value="aa-tRNA-synth_II"/>
</dbReference>
<proteinExistence type="inferred from homology"/>
<protein>
    <submittedName>
        <fullName evidence="10">Aspartyl-tRNA synthetase</fullName>
    </submittedName>
</protein>
<dbReference type="Gene3D" id="3.30.930.10">
    <property type="entry name" value="Bira Bifunctional Protein, Domain 2"/>
    <property type="match status" value="1"/>
</dbReference>
<reference evidence="10" key="1">
    <citation type="journal article" date="2020" name="Stud. Mycol.">
        <title>101 Dothideomycetes genomes: a test case for predicting lifestyles and emergence of pathogens.</title>
        <authorList>
            <person name="Haridas S."/>
            <person name="Albert R."/>
            <person name="Binder M."/>
            <person name="Bloem J."/>
            <person name="Labutti K."/>
            <person name="Salamov A."/>
            <person name="Andreopoulos B."/>
            <person name="Baker S."/>
            <person name="Barry K."/>
            <person name="Bills G."/>
            <person name="Bluhm B."/>
            <person name="Cannon C."/>
            <person name="Castanera R."/>
            <person name="Culley D."/>
            <person name="Daum C."/>
            <person name="Ezra D."/>
            <person name="Gonzalez J."/>
            <person name="Henrissat B."/>
            <person name="Kuo A."/>
            <person name="Liang C."/>
            <person name="Lipzen A."/>
            <person name="Lutzoni F."/>
            <person name="Magnuson J."/>
            <person name="Mondo S."/>
            <person name="Nolan M."/>
            <person name="Ohm R."/>
            <person name="Pangilinan J."/>
            <person name="Park H.-J."/>
            <person name="Ramirez L."/>
            <person name="Alfaro M."/>
            <person name="Sun H."/>
            <person name="Tritt A."/>
            <person name="Yoshinaga Y."/>
            <person name="Zwiers L.-H."/>
            <person name="Turgeon B."/>
            <person name="Goodwin S."/>
            <person name="Spatafora J."/>
            <person name="Crous P."/>
            <person name="Grigoriev I."/>
        </authorList>
    </citation>
    <scope>NUCLEOTIDE SEQUENCE</scope>
    <source>
        <strain evidence="10">CBS 675.92</strain>
    </source>
</reference>
<keyword evidence="5" id="KW-0648">Protein biosynthesis</keyword>
<dbReference type="PROSITE" id="PS50862">
    <property type="entry name" value="AA_TRNA_LIGASE_II"/>
    <property type="match status" value="1"/>
</dbReference>
<dbReference type="HAMAP" id="MF_00044">
    <property type="entry name" value="Asp_tRNA_synth_type1"/>
    <property type="match status" value="1"/>
</dbReference>
<dbReference type="EMBL" id="ML977062">
    <property type="protein sequence ID" value="KAF1948317.1"/>
    <property type="molecule type" value="Genomic_DNA"/>
</dbReference>
<feature type="domain" description="Aminoacyl-transfer RNA synthetases class-II family profile" evidence="8">
    <location>
        <begin position="243"/>
        <end position="690"/>
    </location>
</feature>
<dbReference type="GO" id="GO:0004815">
    <property type="term" value="F:aspartate-tRNA ligase activity"/>
    <property type="evidence" value="ECO:0007669"/>
    <property type="project" value="TreeGrafter"/>
</dbReference>
<evidence type="ECO:0000313" key="9">
    <source>
        <dbReference type="EMBL" id="KAF1948317.1"/>
    </source>
</evidence>
<dbReference type="InterPro" id="IPR004524">
    <property type="entry name" value="Asp-tRNA-ligase_1"/>
</dbReference>
<dbReference type="InterPro" id="IPR004115">
    <property type="entry name" value="GAD-like_sf"/>
</dbReference>
<keyword evidence="3" id="KW-0547">Nucleotide-binding</keyword>
<dbReference type="AlphaFoldDB" id="A0A6A5U291"/>
<gene>
    <name evidence="10" type="ORF">CC80DRAFT_533951</name>
    <name evidence="9" type="ORF">CC80DRAFT_541041</name>
</gene>
<dbReference type="GO" id="GO:0005524">
    <property type="term" value="F:ATP binding"/>
    <property type="evidence" value="ECO:0007669"/>
    <property type="project" value="UniProtKB-KW"/>
</dbReference>
<dbReference type="InterPro" id="IPR004364">
    <property type="entry name" value="Aa-tRNA-synt_II"/>
</dbReference>
<dbReference type="OrthoDB" id="439710at2759"/>